<feature type="compositionally biased region" description="Basic and acidic residues" evidence="6">
    <location>
        <begin position="333"/>
        <end position="368"/>
    </location>
</feature>
<feature type="domain" description="NEAT" evidence="8">
    <location>
        <begin position="365"/>
        <end position="481"/>
    </location>
</feature>
<dbReference type="PANTHER" id="PTHR37824">
    <property type="entry name" value="IRON-REGULATED SURFACE DETERMINANT PROTEIN C"/>
    <property type="match status" value="1"/>
</dbReference>
<dbReference type="PANTHER" id="PTHR37824:SF1">
    <property type="entry name" value="IRON-REGULATED SURFACE DETERMINANT PROTEIN C"/>
    <property type="match status" value="1"/>
</dbReference>
<keyword evidence="3" id="KW-0964">Secreted</keyword>
<dbReference type="AlphaFoldDB" id="A0A2A2IEV3"/>
<dbReference type="NCBIfam" id="TIGR03063">
    <property type="entry name" value="srtB_target"/>
    <property type="match status" value="1"/>
</dbReference>
<proteinExistence type="predicted"/>
<keyword evidence="2" id="KW-0134">Cell wall</keyword>
<keyword evidence="10" id="KW-1185">Reference proteome</keyword>
<feature type="compositionally biased region" description="Polar residues" evidence="6">
    <location>
        <begin position="535"/>
        <end position="556"/>
    </location>
</feature>
<dbReference type="InterPro" id="IPR037250">
    <property type="entry name" value="NEAT_dom_sf"/>
</dbReference>
<dbReference type="InterPro" id="IPR006635">
    <property type="entry name" value="NEAT_dom"/>
</dbReference>
<dbReference type="InterPro" id="IPR050436">
    <property type="entry name" value="IsdA"/>
</dbReference>
<evidence type="ECO:0000313" key="10">
    <source>
        <dbReference type="Proteomes" id="UP000218887"/>
    </source>
</evidence>
<feature type="region of interest" description="Disordered" evidence="6">
    <location>
        <begin position="149"/>
        <end position="176"/>
    </location>
</feature>
<evidence type="ECO:0000256" key="6">
    <source>
        <dbReference type="SAM" id="MobiDB-lite"/>
    </source>
</evidence>
<dbReference type="CDD" id="cd06920">
    <property type="entry name" value="NEAT"/>
    <property type="match status" value="3"/>
</dbReference>
<feature type="domain" description="NEAT" evidence="8">
    <location>
        <begin position="31"/>
        <end position="147"/>
    </location>
</feature>
<reference evidence="9 10" key="1">
    <citation type="submission" date="2017-08" db="EMBL/GenBank/DDBJ databases">
        <title>Virgibacillus indicus sp. nov. and Virgibacillus profoundi sp. nov, two moderately halophilic bacteria isolated from marine sediment by using the Microfluidic Streak Plate.</title>
        <authorList>
            <person name="Xu B."/>
            <person name="Hu B."/>
            <person name="Wang J."/>
            <person name="Zhu Y."/>
            <person name="Huang L."/>
            <person name="Du W."/>
            <person name="Huang Y."/>
        </authorList>
    </citation>
    <scope>NUCLEOTIDE SEQUENCE [LARGE SCALE GENOMIC DNA]</scope>
    <source>
        <strain evidence="9 10">IO3-P3-H5</strain>
    </source>
</reference>
<evidence type="ECO:0000256" key="4">
    <source>
        <dbReference type="ARBA" id="ARBA00022729"/>
    </source>
</evidence>
<dbReference type="Proteomes" id="UP000218887">
    <property type="component" value="Unassembled WGS sequence"/>
</dbReference>
<feature type="signal peptide" evidence="7">
    <location>
        <begin position="1"/>
        <end position="25"/>
    </location>
</feature>
<organism evidence="9 10">
    <name type="scientific">Virgibacillus profundi</name>
    <dbReference type="NCBI Taxonomy" id="2024555"/>
    <lineage>
        <taxon>Bacteria</taxon>
        <taxon>Bacillati</taxon>
        <taxon>Bacillota</taxon>
        <taxon>Bacilli</taxon>
        <taxon>Bacillales</taxon>
        <taxon>Bacillaceae</taxon>
        <taxon>Virgibacillus</taxon>
    </lineage>
</organism>
<keyword evidence="4 7" id="KW-0732">Signal</keyword>
<evidence type="ECO:0000256" key="1">
    <source>
        <dbReference type="ARBA" id="ARBA00004168"/>
    </source>
</evidence>
<feature type="compositionally biased region" description="Acidic residues" evidence="6">
    <location>
        <begin position="306"/>
        <end position="332"/>
    </location>
</feature>
<dbReference type="PROSITE" id="PS50978">
    <property type="entry name" value="NEAT"/>
    <property type="match status" value="3"/>
</dbReference>
<evidence type="ECO:0000313" key="9">
    <source>
        <dbReference type="EMBL" id="PAV29613.1"/>
    </source>
</evidence>
<keyword evidence="5" id="KW-0572">Peptidoglycan-anchor</keyword>
<comment type="caution">
    <text evidence="9">The sequence shown here is derived from an EMBL/GenBank/DDBJ whole genome shotgun (WGS) entry which is preliminary data.</text>
</comment>
<feature type="region of interest" description="Disordered" evidence="6">
    <location>
        <begin position="490"/>
        <end position="556"/>
    </location>
</feature>
<evidence type="ECO:0000256" key="5">
    <source>
        <dbReference type="ARBA" id="ARBA00023088"/>
    </source>
</evidence>
<accession>A0A2A2IEV3</accession>
<feature type="region of interest" description="Disordered" evidence="6">
    <location>
        <begin position="296"/>
        <end position="368"/>
    </location>
</feature>
<dbReference type="OrthoDB" id="2413751at2"/>
<dbReference type="SUPFAM" id="SSF158911">
    <property type="entry name" value="NEAT domain-like"/>
    <property type="match status" value="3"/>
</dbReference>
<dbReference type="InterPro" id="IPR017502">
    <property type="entry name" value="Sortase_SrtB_target"/>
</dbReference>
<evidence type="ECO:0000256" key="2">
    <source>
        <dbReference type="ARBA" id="ARBA00022512"/>
    </source>
</evidence>
<sequence length="584" mass="64602">MRNKWILTLIIAILALPILSTSVFAEETVVYEDGEYLITAKAINADTSERSGAAGFLNEEATLNIKDGEATLTITVPHNEMAEITGLQVEGDKPDVTEDETARYMAFKLANLKSELNAQVQYEVPSIGLEHDVPFKFVLEDLDEIPVVEEEPTEPEEEPTEPEQPVDPEEPSEPETIDLADGFYTINGSYLHLEEEKASTMTRYLDSSLFLEVVNGKVELTVTVNADETVTLLKVDGKNAIESKVDGKKRYDTYELDSLASIHHGYVDYQAPMKDGSIHYGKAKFRISLAEDSIAETDASAKPGYEEESEVPEEPTEPEEPSDGEDPADKEEDNNNKPEDKEDPVDKDNRDKTKPETPEKKDQLVPDKAYEIDFEIKHESEDKTSAADSFFKGPAILLEKDGERYLQITVTGKQYIESLKNKFGDMVVVKEDGNTIVYQFKLDGSISDVILLDMIITVPGIYEGQNHKARLFLNESSMKEIDASAYRLVASDNGNGPTVDGESGDGNQTPDPGNDKPKTDDDKTTPEKPELGSGDDNNQSGDQTENGEKAQNPQTGDSTNIMLYVILLIGSAIPLALKLKRRFV</sequence>
<feature type="compositionally biased region" description="Basic and acidic residues" evidence="6">
    <location>
        <begin position="513"/>
        <end position="530"/>
    </location>
</feature>
<dbReference type="SMART" id="SM00725">
    <property type="entry name" value="NEAT"/>
    <property type="match status" value="3"/>
</dbReference>
<comment type="subcellular location">
    <subcellularLocation>
        <location evidence="1">Secreted</location>
        <location evidence="1">Cell wall</location>
        <topology evidence="1">Peptidoglycan-anchor</topology>
    </subcellularLocation>
</comment>
<feature type="domain" description="NEAT" evidence="8">
    <location>
        <begin position="179"/>
        <end position="297"/>
    </location>
</feature>
<evidence type="ECO:0000259" key="8">
    <source>
        <dbReference type="PROSITE" id="PS50978"/>
    </source>
</evidence>
<dbReference type="Gene3D" id="2.60.40.1850">
    <property type="match status" value="3"/>
</dbReference>
<feature type="chain" id="PRO_5012268459" description="NEAT domain-containing protein" evidence="7">
    <location>
        <begin position="26"/>
        <end position="584"/>
    </location>
</feature>
<gene>
    <name evidence="9" type="ORF">CIL05_09560</name>
</gene>
<evidence type="ECO:0000256" key="3">
    <source>
        <dbReference type="ARBA" id="ARBA00022525"/>
    </source>
</evidence>
<protein>
    <recommendedName>
        <fullName evidence="8">NEAT domain-containing protein</fullName>
    </recommendedName>
</protein>
<name>A0A2A2IEV3_9BACI</name>
<evidence type="ECO:0000256" key="7">
    <source>
        <dbReference type="SAM" id="SignalP"/>
    </source>
</evidence>
<dbReference type="RefSeq" id="WP_095655313.1">
    <property type="nucleotide sequence ID" value="NZ_NPOA01000006.1"/>
</dbReference>
<dbReference type="Pfam" id="PF05031">
    <property type="entry name" value="NEAT"/>
    <property type="match status" value="3"/>
</dbReference>
<dbReference type="EMBL" id="NPOA01000006">
    <property type="protein sequence ID" value="PAV29613.1"/>
    <property type="molecule type" value="Genomic_DNA"/>
</dbReference>